<feature type="domain" description="NAD(P)-binding" evidence="1">
    <location>
        <begin position="10"/>
        <end position="194"/>
    </location>
</feature>
<dbReference type="RefSeq" id="WP_375558530.1">
    <property type="nucleotide sequence ID" value="NZ_JBBVGT010000003.1"/>
</dbReference>
<evidence type="ECO:0000313" key="2">
    <source>
        <dbReference type="EMBL" id="MFB5947001.1"/>
    </source>
</evidence>
<reference evidence="2 3" key="1">
    <citation type="submission" date="2024-04" db="EMBL/GenBank/DDBJ databases">
        <title>Albibacterium profundi sp. nov., isolated from sediment of the Challenger Deep of Mariana Trench.</title>
        <authorList>
            <person name="Wang Y."/>
        </authorList>
    </citation>
    <scope>NUCLEOTIDE SEQUENCE [LARGE SCALE GENOMIC DNA]</scope>
    <source>
        <strain evidence="2 3">RHL897</strain>
    </source>
</reference>
<evidence type="ECO:0000259" key="1">
    <source>
        <dbReference type="Pfam" id="PF13460"/>
    </source>
</evidence>
<dbReference type="Pfam" id="PF13460">
    <property type="entry name" value="NAD_binding_10"/>
    <property type="match status" value="1"/>
</dbReference>
<dbReference type="PANTHER" id="PTHR15020:SF50">
    <property type="entry name" value="UPF0659 PROTEIN YMR090W"/>
    <property type="match status" value="1"/>
</dbReference>
<comment type="caution">
    <text evidence="2">The sequence shown here is derived from an EMBL/GenBank/DDBJ whole genome shotgun (WGS) entry which is preliminary data.</text>
</comment>
<proteinExistence type="predicted"/>
<dbReference type="Proteomes" id="UP001580928">
    <property type="component" value="Unassembled WGS sequence"/>
</dbReference>
<dbReference type="SUPFAM" id="SSF51735">
    <property type="entry name" value="NAD(P)-binding Rossmann-fold domains"/>
    <property type="match status" value="1"/>
</dbReference>
<protein>
    <submittedName>
        <fullName evidence="2">SDR family oxidoreductase</fullName>
    </submittedName>
</protein>
<organism evidence="2 3">
    <name type="scientific">Albibacterium profundi</name>
    <dbReference type="NCBI Taxonomy" id="3134906"/>
    <lineage>
        <taxon>Bacteria</taxon>
        <taxon>Pseudomonadati</taxon>
        <taxon>Bacteroidota</taxon>
        <taxon>Sphingobacteriia</taxon>
        <taxon>Sphingobacteriales</taxon>
        <taxon>Sphingobacteriaceae</taxon>
        <taxon>Albibacterium</taxon>
    </lineage>
</organism>
<dbReference type="Gene3D" id="3.40.50.720">
    <property type="entry name" value="NAD(P)-binding Rossmann-like Domain"/>
    <property type="match status" value="1"/>
</dbReference>
<accession>A0ABV5CHN6</accession>
<sequence>MDKKNVLVIGANGKVGTLLVKKLKDTKELAPVAGIRKPEQVEKFDKLGVQHIMFDLTATVEELAAKMIDVHAVVFSAGSGGHTGYDQTLVIDLDGAIKSIEAAEKMGVKRYIMVSGIDADSRENWENSGIKPYYIAKHYADRFLKSSKLEYTILRPGLLLDGEGTGSIALEAGANKRQIFRDDVASTIVECLTNDNTIGQSLVLVNGDQAIDSSVQQL</sequence>
<dbReference type="InterPro" id="IPR016040">
    <property type="entry name" value="NAD(P)-bd_dom"/>
</dbReference>
<keyword evidence="3" id="KW-1185">Reference proteome</keyword>
<gene>
    <name evidence="2" type="ORF">WKR92_14300</name>
</gene>
<dbReference type="CDD" id="cd05243">
    <property type="entry name" value="SDR_a5"/>
    <property type="match status" value="1"/>
</dbReference>
<evidence type="ECO:0000313" key="3">
    <source>
        <dbReference type="Proteomes" id="UP001580928"/>
    </source>
</evidence>
<dbReference type="EMBL" id="JBBVGT010000003">
    <property type="protein sequence ID" value="MFB5947001.1"/>
    <property type="molecule type" value="Genomic_DNA"/>
</dbReference>
<dbReference type="PANTHER" id="PTHR15020">
    <property type="entry name" value="FLAVIN REDUCTASE-RELATED"/>
    <property type="match status" value="1"/>
</dbReference>
<name>A0ABV5CHN6_9SPHI</name>
<dbReference type="InterPro" id="IPR036291">
    <property type="entry name" value="NAD(P)-bd_dom_sf"/>
</dbReference>